<dbReference type="RefSeq" id="WP_231010165.1">
    <property type="nucleotide sequence ID" value="NZ_BAAAEW010000047.1"/>
</dbReference>
<dbReference type="Proteomes" id="UP001500279">
    <property type="component" value="Unassembled WGS sequence"/>
</dbReference>
<dbReference type="PROSITE" id="PS51318">
    <property type="entry name" value="TAT"/>
    <property type="match status" value="1"/>
</dbReference>
<dbReference type="EMBL" id="BAAAEW010000047">
    <property type="protein sequence ID" value="GAA0768915.1"/>
    <property type="molecule type" value="Genomic_DNA"/>
</dbReference>
<dbReference type="SUPFAM" id="SSF52317">
    <property type="entry name" value="Class I glutamine amidotransferase-like"/>
    <property type="match status" value="1"/>
</dbReference>
<sequence>MPGSPSLPPHRPLRRRLAAWTGALAAASGLMTLAGPAAATAPSVSISRLGFTDDVQPRLQGPAFYLKGDGAPEARSFEAFVDQLSHEPVDVVVMGASYRDWEGECRTLNALPNVNSCTTIVIRDARDAADPDVLAALKQAEVVYFRGGDQCNFVQWRNSPIPAAVQAVVERGGGTGGGSAGLAIQGSLAVYDGCRGSVNSSLALADPYRNSVSFTENLFNWPGLESTLTDSHFVKRDRMGRLLAFLCRQLGSREVDEAWGLGINEGTAVLIDRDGKGTVYGDTAFVVLADRPGYGCRQENDPVTYTGYKVWRLEPGSLYDFSERPQTGFYRLDVDQGVVLSRNPYIAPALSEAHATAGRTPDRFGGL</sequence>
<proteinExistence type="predicted"/>
<evidence type="ECO:0000313" key="3">
    <source>
        <dbReference type="Proteomes" id="UP001500279"/>
    </source>
</evidence>
<dbReference type="PANTHER" id="PTHR36175:SF1">
    <property type="entry name" value="CYANOPHYCINASE"/>
    <property type="match status" value="1"/>
</dbReference>
<evidence type="ECO:0008006" key="4">
    <source>
        <dbReference type="Google" id="ProtNLM"/>
    </source>
</evidence>
<comment type="caution">
    <text evidence="2">The sequence shown here is derived from an EMBL/GenBank/DDBJ whole genome shotgun (WGS) entry which is preliminary data.</text>
</comment>
<dbReference type="PANTHER" id="PTHR36175">
    <property type="entry name" value="CYANOPHYCINASE"/>
    <property type="match status" value="1"/>
</dbReference>
<keyword evidence="3" id="KW-1185">Reference proteome</keyword>
<name>A0ABN1KJR1_9BURK</name>
<protein>
    <recommendedName>
        <fullName evidence="4">Cyanophycinase</fullName>
    </recommendedName>
</protein>
<evidence type="ECO:0000256" key="1">
    <source>
        <dbReference type="SAM" id="SignalP"/>
    </source>
</evidence>
<dbReference type="InterPro" id="IPR006311">
    <property type="entry name" value="TAT_signal"/>
</dbReference>
<feature type="signal peptide" evidence="1">
    <location>
        <begin position="1"/>
        <end position="39"/>
    </location>
</feature>
<dbReference type="Gene3D" id="3.40.50.880">
    <property type="match status" value="1"/>
</dbReference>
<gene>
    <name evidence="2" type="ORF">GCM10009107_59190</name>
</gene>
<dbReference type="InterPro" id="IPR029062">
    <property type="entry name" value="Class_I_gatase-like"/>
</dbReference>
<organism evidence="2 3">
    <name type="scientific">Ideonella azotifigens</name>
    <dbReference type="NCBI Taxonomy" id="513160"/>
    <lineage>
        <taxon>Bacteria</taxon>
        <taxon>Pseudomonadati</taxon>
        <taxon>Pseudomonadota</taxon>
        <taxon>Betaproteobacteria</taxon>
        <taxon>Burkholderiales</taxon>
        <taxon>Sphaerotilaceae</taxon>
        <taxon>Ideonella</taxon>
    </lineage>
</organism>
<evidence type="ECO:0000313" key="2">
    <source>
        <dbReference type="EMBL" id="GAA0768915.1"/>
    </source>
</evidence>
<accession>A0ABN1KJR1</accession>
<feature type="chain" id="PRO_5045783209" description="Cyanophycinase" evidence="1">
    <location>
        <begin position="40"/>
        <end position="367"/>
    </location>
</feature>
<keyword evidence="1" id="KW-0732">Signal</keyword>
<reference evidence="2 3" key="1">
    <citation type="journal article" date="2019" name="Int. J. Syst. Evol. Microbiol.">
        <title>The Global Catalogue of Microorganisms (GCM) 10K type strain sequencing project: providing services to taxonomists for standard genome sequencing and annotation.</title>
        <authorList>
            <consortium name="The Broad Institute Genomics Platform"/>
            <consortium name="The Broad Institute Genome Sequencing Center for Infectious Disease"/>
            <person name="Wu L."/>
            <person name="Ma J."/>
        </authorList>
    </citation>
    <scope>NUCLEOTIDE SEQUENCE [LARGE SCALE GENOMIC DNA]</scope>
    <source>
        <strain evidence="2 3">JCM 15503</strain>
    </source>
</reference>